<gene>
    <name evidence="13 16" type="primary">thrS</name>
    <name evidence="16" type="ORF">P857_291</name>
</gene>
<keyword evidence="17" id="KW-1185">Reference proteome</keyword>
<evidence type="ECO:0000256" key="1">
    <source>
        <dbReference type="ARBA" id="ARBA00008226"/>
    </source>
</evidence>
<dbReference type="SUPFAM" id="SSF55681">
    <property type="entry name" value="Class II aaRS and biotin synthetases"/>
    <property type="match status" value="1"/>
</dbReference>
<evidence type="ECO:0000256" key="3">
    <source>
        <dbReference type="ARBA" id="ARBA00022555"/>
    </source>
</evidence>
<dbReference type="GO" id="GO:0006435">
    <property type="term" value="P:threonyl-tRNA aminoacylation"/>
    <property type="evidence" value="ECO:0007669"/>
    <property type="project" value="UniProtKB-UniRule"/>
</dbReference>
<comment type="cofactor">
    <cofactor evidence="13">
        <name>Zn(2+)</name>
        <dbReference type="ChEBI" id="CHEBI:29105"/>
    </cofactor>
    <text evidence="13">Binds 1 zinc ion per subunit.</text>
</comment>
<feature type="binding site" evidence="13">
    <location>
        <position position="514"/>
    </location>
    <ligand>
        <name>Zn(2+)</name>
        <dbReference type="ChEBI" id="CHEBI:29105"/>
        <note>catalytic</note>
    </ligand>
</feature>
<dbReference type="InterPro" id="IPR004154">
    <property type="entry name" value="Anticodon-bd"/>
</dbReference>
<keyword evidence="7 13" id="KW-0862">Zinc</keyword>
<dbReference type="Gene3D" id="3.30.54.20">
    <property type="match status" value="1"/>
</dbReference>
<evidence type="ECO:0000259" key="14">
    <source>
        <dbReference type="PROSITE" id="PS50862"/>
    </source>
</evidence>
<dbReference type="InterPro" id="IPR006195">
    <property type="entry name" value="aa-tRNA-synth_II"/>
</dbReference>
<dbReference type="InterPro" id="IPR018163">
    <property type="entry name" value="Thr/Ala-tRNA-synth_IIc_edit"/>
</dbReference>
<keyword evidence="9 13" id="KW-0694">RNA-binding</keyword>
<dbReference type="InterPro" id="IPR033728">
    <property type="entry name" value="ThrRS_core"/>
</dbReference>
<keyword evidence="5 13" id="KW-0479">Metal-binding</keyword>
<dbReference type="SUPFAM" id="SSF81271">
    <property type="entry name" value="TGS-like"/>
    <property type="match status" value="1"/>
</dbReference>
<evidence type="ECO:0000256" key="5">
    <source>
        <dbReference type="ARBA" id="ARBA00022723"/>
    </source>
</evidence>
<comment type="catalytic activity">
    <reaction evidence="12 13">
        <text>tRNA(Thr) + L-threonine + ATP = L-threonyl-tRNA(Thr) + AMP + diphosphate + H(+)</text>
        <dbReference type="Rhea" id="RHEA:24624"/>
        <dbReference type="Rhea" id="RHEA-COMP:9670"/>
        <dbReference type="Rhea" id="RHEA-COMP:9704"/>
        <dbReference type="ChEBI" id="CHEBI:15378"/>
        <dbReference type="ChEBI" id="CHEBI:30616"/>
        <dbReference type="ChEBI" id="CHEBI:33019"/>
        <dbReference type="ChEBI" id="CHEBI:57926"/>
        <dbReference type="ChEBI" id="CHEBI:78442"/>
        <dbReference type="ChEBI" id="CHEBI:78534"/>
        <dbReference type="ChEBI" id="CHEBI:456215"/>
        <dbReference type="EC" id="6.1.1.3"/>
    </reaction>
</comment>
<keyword evidence="10 13" id="KW-0648">Protein biosynthesis</keyword>
<dbReference type="PANTHER" id="PTHR11451">
    <property type="entry name" value="THREONINE-TRNA LIGASE"/>
    <property type="match status" value="1"/>
</dbReference>
<dbReference type="EMBL" id="AXCJ01000005">
    <property type="protein sequence ID" value="ETO91377.1"/>
    <property type="molecule type" value="Genomic_DNA"/>
</dbReference>
<dbReference type="PATRIC" id="fig|1401685.3.peg.576"/>
<dbReference type="NCBIfam" id="TIGR00418">
    <property type="entry name" value="thrS"/>
    <property type="match status" value="1"/>
</dbReference>
<dbReference type="GO" id="GO:0000049">
    <property type="term" value="F:tRNA binding"/>
    <property type="evidence" value="ECO:0007669"/>
    <property type="project" value="UniProtKB-KW"/>
</dbReference>
<dbReference type="FunFam" id="3.30.930.10:FF:000002">
    <property type="entry name" value="Threonine--tRNA ligase"/>
    <property type="match status" value="1"/>
</dbReference>
<evidence type="ECO:0000256" key="2">
    <source>
        <dbReference type="ARBA" id="ARBA00022490"/>
    </source>
</evidence>
<proteinExistence type="inferred from homology"/>
<dbReference type="Pfam" id="PF00587">
    <property type="entry name" value="tRNA-synt_2b"/>
    <property type="match status" value="1"/>
</dbReference>
<evidence type="ECO:0000256" key="13">
    <source>
        <dbReference type="HAMAP-Rule" id="MF_00184"/>
    </source>
</evidence>
<dbReference type="InterPro" id="IPR002320">
    <property type="entry name" value="Thr-tRNA-ligase_IIa"/>
</dbReference>
<feature type="domain" description="TGS" evidence="15">
    <location>
        <begin position="1"/>
        <end position="63"/>
    </location>
</feature>
<comment type="caution">
    <text evidence="13">Lacks conserved residue(s) required for the propagation of feature annotation.</text>
</comment>
<dbReference type="InterPro" id="IPR036621">
    <property type="entry name" value="Anticodon-bd_dom_sf"/>
</dbReference>
<dbReference type="InterPro" id="IPR045864">
    <property type="entry name" value="aa-tRNA-synth_II/BPL/LPL"/>
</dbReference>
<dbReference type="GO" id="GO:0005737">
    <property type="term" value="C:cytoplasm"/>
    <property type="evidence" value="ECO:0007669"/>
    <property type="project" value="UniProtKB-SubCell"/>
</dbReference>
<evidence type="ECO:0000256" key="10">
    <source>
        <dbReference type="ARBA" id="ARBA00022917"/>
    </source>
</evidence>
<evidence type="ECO:0000256" key="11">
    <source>
        <dbReference type="ARBA" id="ARBA00023146"/>
    </source>
</evidence>
<comment type="similarity">
    <text evidence="1 13">Belongs to the class-II aminoacyl-tRNA synthetase family.</text>
</comment>
<dbReference type="SUPFAM" id="SSF55186">
    <property type="entry name" value="ThrRS/AlaRS common domain"/>
    <property type="match status" value="1"/>
</dbReference>
<evidence type="ECO:0000256" key="8">
    <source>
        <dbReference type="ARBA" id="ARBA00022840"/>
    </source>
</evidence>
<evidence type="ECO:0000256" key="4">
    <source>
        <dbReference type="ARBA" id="ARBA00022598"/>
    </source>
</evidence>
<feature type="domain" description="Aminoacyl-transfer RNA synthetases class-II family profile" evidence="14">
    <location>
        <begin position="263"/>
        <end position="537"/>
    </location>
</feature>
<feature type="binding site" evidence="13">
    <location>
        <position position="388"/>
    </location>
    <ligand>
        <name>Zn(2+)</name>
        <dbReference type="ChEBI" id="CHEBI:29105"/>
        <note>catalytic</note>
    </ligand>
</feature>
<evidence type="ECO:0000259" key="15">
    <source>
        <dbReference type="PROSITE" id="PS51880"/>
    </source>
</evidence>
<dbReference type="Pfam" id="PF03129">
    <property type="entry name" value="HGTP_anticodon"/>
    <property type="match status" value="1"/>
</dbReference>
<dbReference type="GO" id="GO:0046872">
    <property type="term" value="F:metal ion binding"/>
    <property type="evidence" value="ECO:0007669"/>
    <property type="project" value="UniProtKB-KW"/>
</dbReference>
<dbReference type="InterPro" id="IPR012947">
    <property type="entry name" value="tRNA_SAD"/>
</dbReference>
<keyword evidence="8 13" id="KW-0067">ATP-binding</keyword>
<dbReference type="Gene3D" id="3.10.20.30">
    <property type="match status" value="1"/>
</dbReference>
<sequence>MMNIKITFPDSTIKVFPGGITGREIAEGISPSFARKVVFMSVNDTSVDLGYSIDCDSAVMFYTLDHECSLEVIRHDATHIMAQAIDILYSDASFAIGPTINNGFYYDVDLPHQISIDDFPEIEKKMHEIIESEMPVMREVWSKEKALKYFSAKNQMYKVEMINDFPDDTEITIYKQGDFIDLCRGPHSPHTGFVKAVKLTKISGAYWRSDQKNRQLQRIYGTAWESKKSLQRHLDNIIEAESRGHQKLGASLGLFHIQNECLGSVFWHKNGTVLFNTLKNYISGKLLDNGYYEIKTPIMADKALWEKSGHWQKFKQNMYCIEGQDKNTIYAMKPMNCPLHIQVFNKQRYSHKDLPVRMSEFGCCHRNESSGSLHGLLRVRSLTQDDAHIFCTEDQIENETINFCKLLHEVYKELGFQSIKIKLADRPTERLGDEVLWDKAESSLHSALKSQGLAYSINPGEGAFYGPKIEFVLTDALDRDWQCGTLQIDFILPKRLDATYINATGRKQHPVMIHRAILGTFERFIGILIEHYAGFFPLWLAPEQLHIVVLNDKCYEYVDTLVLELKKVGIRFGIDHSDKNMEIKIKNSIMKRIPILWIIGDREVETSTVSVRKFGNKKSDCISATVAIYNIKDAIQNKN</sequence>
<dbReference type="Gene3D" id="3.30.930.10">
    <property type="entry name" value="Bira Bifunctional Protein, Domain 2"/>
    <property type="match status" value="1"/>
</dbReference>
<dbReference type="Gene3D" id="3.30.980.10">
    <property type="entry name" value="Threonyl-trna Synthetase, Chain A, domain 2"/>
    <property type="match status" value="1"/>
</dbReference>
<organism evidence="16 17">
    <name type="scientific">Candidatus Xenolissoclinum pacificiensis L6</name>
    <dbReference type="NCBI Taxonomy" id="1401685"/>
    <lineage>
        <taxon>Bacteria</taxon>
        <taxon>Pseudomonadati</taxon>
        <taxon>Pseudomonadota</taxon>
        <taxon>Alphaproteobacteria</taxon>
        <taxon>Rickettsiales</taxon>
        <taxon>Anaplasmataceae</taxon>
        <taxon>Candidatus Xenolissoclinum</taxon>
    </lineage>
</organism>
<evidence type="ECO:0000256" key="12">
    <source>
        <dbReference type="ARBA" id="ARBA00049515"/>
    </source>
</evidence>
<dbReference type="HAMAP" id="MF_00184">
    <property type="entry name" value="Thr_tRNA_synth"/>
    <property type="match status" value="1"/>
</dbReference>
<evidence type="ECO:0000256" key="7">
    <source>
        <dbReference type="ARBA" id="ARBA00022833"/>
    </source>
</evidence>
<feature type="binding site" evidence="13">
    <location>
        <position position="337"/>
    </location>
    <ligand>
        <name>Zn(2+)</name>
        <dbReference type="ChEBI" id="CHEBI:29105"/>
        <note>catalytic</note>
    </ligand>
</feature>
<comment type="subcellular location">
    <subcellularLocation>
        <location evidence="13">Cytoplasm</location>
    </subcellularLocation>
</comment>
<dbReference type="CDD" id="cd01667">
    <property type="entry name" value="TGS_ThrRS"/>
    <property type="match status" value="1"/>
</dbReference>
<dbReference type="PROSITE" id="PS50862">
    <property type="entry name" value="AA_TRNA_LIGASE_II"/>
    <property type="match status" value="1"/>
</dbReference>
<dbReference type="FunFam" id="3.30.54.20:FF:000002">
    <property type="entry name" value="Threonine--tRNA ligase"/>
    <property type="match status" value="1"/>
</dbReference>
<protein>
    <recommendedName>
        <fullName evidence="13">Threonine--tRNA ligase</fullName>
        <ecNumber evidence="13">6.1.1.3</ecNumber>
    </recommendedName>
    <alternativeName>
        <fullName evidence="13">Threonyl-tRNA synthetase</fullName>
        <shortName evidence="13">ThrRS</shortName>
    </alternativeName>
</protein>
<dbReference type="InterPro" id="IPR002314">
    <property type="entry name" value="aa-tRNA-synt_IIb"/>
</dbReference>
<dbReference type="Gene3D" id="3.40.50.800">
    <property type="entry name" value="Anticodon-binding domain"/>
    <property type="match status" value="1"/>
</dbReference>
<keyword evidence="11 13" id="KW-0030">Aminoacyl-tRNA synthetase</keyword>
<dbReference type="Proteomes" id="UP000018951">
    <property type="component" value="Unassembled WGS sequence"/>
</dbReference>
<dbReference type="InterPro" id="IPR012676">
    <property type="entry name" value="TGS-like"/>
</dbReference>
<keyword evidence="6 13" id="KW-0547">Nucleotide-binding</keyword>
<dbReference type="PANTHER" id="PTHR11451:SF44">
    <property type="entry name" value="THREONINE--TRNA LIGASE, CHLOROPLASTIC_MITOCHONDRIAL 2"/>
    <property type="match status" value="1"/>
</dbReference>
<dbReference type="STRING" id="1401685.P857_291"/>
<dbReference type="CDD" id="cd00771">
    <property type="entry name" value="ThrRS_core"/>
    <property type="match status" value="1"/>
</dbReference>
<dbReference type="Pfam" id="PF07973">
    <property type="entry name" value="tRNA_SAD"/>
    <property type="match status" value="1"/>
</dbReference>
<evidence type="ECO:0000256" key="6">
    <source>
        <dbReference type="ARBA" id="ARBA00022741"/>
    </source>
</evidence>
<keyword evidence="3 13" id="KW-0820">tRNA-binding</keyword>
<dbReference type="GO" id="GO:0004829">
    <property type="term" value="F:threonine-tRNA ligase activity"/>
    <property type="evidence" value="ECO:0007669"/>
    <property type="project" value="UniProtKB-UniRule"/>
</dbReference>
<accession>W2V148</accession>
<evidence type="ECO:0000256" key="9">
    <source>
        <dbReference type="ARBA" id="ARBA00022884"/>
    </source>
</evidence>
<evidence type="ECO:0000313" key="16">
    <source>
        <dbReference type="EMBL" id="ETO91377.1"/>
    </source>
</evidence>
<dbReference type="FunFam" id="3.30.980.10:FF:000005">
    <property type="entry name" value="Threonyl-tRNA synthetase, mitochondrial"/>
    <property type="match status" value="1"/>
</dbReference>
<name>W2V148_9RICK</name>
<comment type="caution">
    <text evidence="16">The sequence shown here is derived from an EMBL/GenBank/DDBJ whole genome shotgun (WGS) entry which is preliminary data.</text>
</comment>
<dbReference type="EC" id="6.1.1.3" evidence="13"/>
<dbReference type="InterPro" id="IPR012675">
    <property type="entry name" value="Beta-grasp_dom_sf"/>
</dbReference>
<dbReference type="SUPFAM" id="SSF52954">
    <property type="entry name" value="Class II aaRS ABD-related"/>
    <property type="match status" value="1"/>
</dbReference>
<dbReference type="PRINTS" id="PR01047">
    <property type="entry name" value="TRNASYNTHTHR"/>
</dbReference>
<dbReference type="InterPro" id="IPR004095">
    <property type="entry name" value="TGS"/>
</dbReference>
<evidence type="ECO:0000313" key="17">
    <source>
        <dbReference type="Proteomes" id="UP000018951"/>
    </source>
</evidence>
<reference evidence="16 17" key="1">
    <citation type="journal article" date="2013" name="PLoS ONE">
        <title>Bacterial endosymbiosis in a chordate host: long-term co-evolution and conservation of secondary metabolism.</title>
        <authorList>
            <person name="Kwan J.C."/>
            <person name="Schmidt E.W."/>
        </authorList>
    </citation>
    <scope>NUCLEOTIDE SEQUENCE [LARGE SCALE GENOMIC DNA]</scope>
    <source>
        <strain evidence="17">L6</strain>
    </source>
</reference>
<keyword evidence="4 13" id="KW-0436">Ligase</keyword>
<dbReference type="PROSITE" id="PS51880">
    <property type="entry name" value="TGS"/>
    <property type="match status" value="1"/>
</dbReference>
<comment type="subunit">
    <text evidence="13">Homodimer.</text>
</comment>
<keyword evidence="2 13" id="KW-0963">Cytoplasm</keyword>
<dbReference type="SMART" id="SM00863">
    <property type="entry name" value="tRNA_SAD"/>
    <property type="match status" value="1"/>
</dbReference>
<dbReference type="AlphaFoldDB" id="W2V148"/>
<dbReference type="GO" id="GO:0005524">
    <property type="term" value="F:ATP binding"/>
    <property type="evidence" value="ECO:0007669"/>
    <property type="project" value="UniProtKB-UniRule"/>
</dbReference>